<protein>
    <submittedName>
        <fullName evidence="1">Uncharacterized protein</fullName>
    </submittedName>
</protein>
<gene>
    <name evidence="1" type="ORF">ANSO36C_17980</name>
</gene>
<organism evidence="1 2">
    <name type="scientific">Nostoc cf. commune SO-36</name>
    <dbReference type="NCBI Taxonomy" id="449208"/>
    <lineage>
        <taxon>Bacteria</taxon>
        <taxon>Bacillati</taxon>
        <taxon>Cyanobacteriota</taxon>
        <taxon>Cyanophyceae</taxon>
        <taxon>Nostocales</taxon>
        <taxon>Nostocaceae</taxon>
        <taxon>Nostoc</taxon>
    </lineage>
</organism>
<keyword evidence="2" id="KW-1185">Reference proteome</keyword>
<evidence type="ECO:0000313" key="1">
    <source>
        <dbReference type="EMBL" id="BDI15996.1"/>
    </source>
</evidence>
<evidence type="ECO:0000313" key="2">
    <source>
        <dbReference type="Proteomes" id="UP001055453"/>
    </source>
</evidence>
<sequence length="54" mass="5812">MPELHPVIIQIGGDLTAIAAPNKPIAVCVDDEYKVGLKAGVASRREVKPNKPKY</sequence>
<dbReference type="Proteomes" id="UP001055453">
    <property type="component" value="Chromosome"/>
</dbReference>
<accession>A0ABN6PY61</accession>
<reference evidence="1" key="1">
    <citation type="submission" date="2022-04" db="EMBL/GenBank/DDBJ databases">
        <title>Complete genome sequence of a cyanobacterium, Nostoc sp. SO-36, isolated in Antarctica.</title>
        <authorList>
            <person name="Kanesaki Y."/>
            <person name="Effendi D."/>
            <person name="Sakamoto T."/>
            <person name="Ohtani S."/>
            <person name="Awai K."/>
        </authorList>
    </citation>
    <scope>NUCLEOTIDE SEQUENCE</scope>
    <source>
        <strain evidence="1">SO-36</strain>
    </source>
</reference>
<proteinExistence type="predicted"/>
<dbReference type="EMBL" id="AP025732">
    <property type="protein sequence ID" value="BDI15996.1"/>
    <property type="molecule type" value="Genomic_DNA"/>
</dbReference>
<name>A0ABN6PY61_NOSCO</name>
<dbReference type="RefSeq" id="WP_251959248.1">
    <property type="nucleotide sequence ID" value="NZ_AP025732.1"/>
</dbReference>